<dbReference type="Pfam" id="PF03861">
    <property type="entry name" value="ANTAR"/>
    <property type="match status" value="1"/>
</dbReference>
<dbReference type="SUPFAM" id="SSF52091">
    <property type="entry name" value="SpoIIaa-like"/>
    <property type="match status" value="1"/>
</dbReference>
<evidence type="ECO:0000313" key="4">
    <source>
        <dbReference type="EMBL" id="WBO61850.1"/>
    </source>
</evidence>
<reference evidence="4 5" key="1">
    <citation type="submission" date="2022-12" db="EMBL/GenBank/DDBJ databases">
        <authorList>
            <person name="Mo P."/>
        </authorList>
    </citation>
    <scope>NUCLEOTIDE SEQUENCE [LARGE SCALE GENOMIC DNA]</scope>
    <source>
        <strain evidence="4 5">HUAS 2-6</strain>
    </source>
</reference>
<dbReference type="RefSeq" id="WP_270079805.1">
    <property type="nucleotide sequence ID" value="NZ_CP115300.1"/>
</dbReference>
<proteinExistence type="predicted"/>
<gene>
    <name evidence="4" type="ORF">O1G22_02835</name>
</gene>
<sequence length="262" mass="28409">MPEQSSERPSISANGHRPSPPAKAQLLVQAGRGHRRVTVTVRGEFFLDDSQSLRHALCDALARSAQGVELDLSGLTFADCSALNVLLAVRREAVETGKSVTVTAASPAAERLLTFTDTYDLFSARHDDAGPPVGTPTPPGKPGRRQEDTDDGLLQTELVQLRRALRTRPDIDLARGILMASFGLDADQAWEVLVTASQHTNTKLHRLASDVVTTVRGTSLPEPIRRQLTAAVARTRHANGHPRRPTLTDSARQAVCRTQEHS</sequence>
<organism evidence="4 5">
    <name type="scientific">Streptomyces camelliae</name>
    <dbReference type="NCBI Taxonomy" id="3004093"/>
    <lineage>
        <taxon>Bacteria</taxon>
        <taxon>Bacillati</taxon>
        <taxon>Actinomycetota</taxon>
        <taxon>Actinomycetes</taxon>
        <taxon>Kitasatosporales</taxon>
        <taxon>Streptomycetaceae</taxon>
        <taxon>Streptomyces</taxon>
    </lineage>
</organism>
<dbReference type="InterPro" id="IPR036388">
    <property type="entry name" value="WH-like_DNA-bd_sf"/>
</dbReference>
<feature type="domain" description="ANTAR" evidence="3">
    <location>
        <begin position="151"/>
        <end position="212"/>
    </location>
</feature>
<dbReference type="PROSITE" id="PS50921">
    <property type="entry name" value="ANTAR"/>
    <property type="match status" value="1"/>
</dbReference>
<dbReference type="Gene3D" id="3.30.750.24">
    <property type="entry name" value="STAS domain"/>
    <property type="match status" value="1"/>
</dbReference>
<dbReference type="CDD" id="cd07043">
    <property type="entry name" value="STAS_anti-anti-sigma_factors"/>
    <property type="match status" value="1"/>
</dbReference>
<dbReference type="SUPFAM" id="SSF52172">
    <property type="entry name" value="CheY-like"/>
    <property type="match status" value="1"/>
</dbReference>
<feature type="compositionally biased region" description="Basic residues" evidence="1">
    <location>
        <begin position="235"/>
        <end position="244"/>
    </location>
</feature>
<name>A0ABY7NUF9_9ACTN</name>
<dbReference type="InterPro" id="IPR036513">
    <property type="entry name" value="STAS_dom_sf"/>
</dbReference>
<feature type="region of interest" description="Disordered" evidence="1">
    <location>
        <begin position="1"/>
        <end position="22"/>
    </location>
</feature>
<feature type="domain" description="STAS" evidence="2">
    <location>
        <begin position="37"/>
        <end position="113"/>
    </location>
</feature>
<accession>A0ABY7NUF9</accession>
<dbReference type="InterPro" id="IPR005561">
    <property type="entry name" value="ANTAR"/>
</dbReference>
<evidence type="ECO:0000259" key="3">
    <source>
        <dbReference type="PROSITE" id="PS50921"/>
    </source>
</evidence>
<feature type="region of interest" description="Disordered" evidence="1">
    <location>
        <begin position="124"/>
        <end position="152"/>
    </location>
</feature>
<evidence type="ECO:0000256" key="1">
    <source>
        <dbReference type="SAM" id="MobiDB-lite"/>
    </source>
</evidence>
<dbReference type="PANTHER" id="PTHR33495:SF2">
    <property type="entry name" value="ANTI-SIGMA FACTOR ANTAGONIST TM_1081-RELATED"/>
    <property type="match status" value="1"/>
</dbReference>
<dbReference type="EMBL" id="CP115300">
    <property type="protein sequence ID" value="WBO61850.1"/>
    <property type="molecule type" value="Genomic_DNA"/>
</dbReference>
<dbReference type="InterPro" id="IPR058548">
    <property type="entry name" value="MlaB-like_STAS"/>
</dbReference>
<dbReference type="PANTHER" id="PTHR33495">
    <property type="entry name" value="ANTI-SIGMA FACTOR ANTAGONIST TM_1081-RELATED-RELATED"/>
    <property type="match status" value="1"/>
</dbReference>
<dbReference type="Proteomes" id="UP001212326">
    <property type="component" value="Chromosome"/>
</dbReference>
<dbReference type="InterPro" id="IPR011006">
    <property type="entry name" value="CheY-like_superfamily"/>
</dbReference>
<dbReference type="Pfam" id="PF13466">
    <property type="entry name" value="STAS_2"/>
    <property type="match status" value="1"/>
</dbReference>
<keyword evidence="5" id="KW-1185">Reference proteome</keyword>
<dbReference type="SMART" id="SM01012">
    <property type="entry name" value="ANTAR"/>
    <property type="match status" value="1"/>
</dbReference>
<evidence type="ECO:0000313" key="5">
    <source>
        <dbReference type="Proteomes" id="UP001212326"/>
    </source>
</evidence>
<dbReference type="PROSITE" id="PS50801">
    <property type="entry name" value="STAS"/>
    <property type="match status" value="1"/>
</dbReference>
<dbReference type="Gene3D" id="1.10.10.10">
    <property type="entry name" value="Winged helix-like DNA-binding domain superfamily/Winged helix DNA-binding domain"/>
    <property type="match status" value="1"/>
</dbReference>
<dbReference type="InterPro" id="IPR002645">
    <property type="entry name" value="STAS_dom"/>
</dbReference>
<protein>
    <submittedName>
        <fullName evidence="4">ANTAR domain-containing protein</fullName>
    </submittedName>
</protein>
<feature type="region of interest" description="Disordered" evidence="1">
    <location>
        <begin position="235"/>
        <end position="262"/>
    </location>
</feature>
<evidence type="ECO:0000259" key="2">
    <source>
        <dbReference type="PROSITE" id="PS50801"/>
    </source>
</evidence>